<name>A0A9D1EKN6_9FIRM</name>
<evidence type="ECO:0000256" key="6">
    <source>
        <dbReference type="ARBA" id="ARBA00022592"/>
    </source>
</evidence>
<feature type="domain" description="PhoU" evidence="9">
    <location>
        <begin position="16"/>
        <end position="103"/>
    </location>
</feature>
<comment type="subunit">
    <text evidence="3 7">Homodimer.</text>
</comment>
<evidence type="ECO:0000313" key="10">
    <source>
        <dbReference type="EMBL" id="HIR93707.1"/>
    </source>
</evidence>
<dbReference type="GO" id="GO:0005737">
    <property type="term" value="C:cytoplasm"/>
    <property type="evidence" value="ECO:0007669"/>
    <property type="project" value="UniProtKB-SubCell"/>
</dbReference>
<comment type="similarity">
    <text evidence="2 7">Belongs to the PhoU family.</text>
</comment>
<organism evidence="10 11">
    <name type="scientific">Candidatus Egerieimonas intestinavium</name>
    <dbReference type="NCBI Taxonomy" id="2840777"/>
    <lineage>
        <taxon>Bacteria</taxon>
        <taxon>Bacillati</taxon>
        <taxon>Bacillota</taxon>
        <taxon>Clostridia</taxon>
        <taxon>Lachnospirales</taxon>
        <taxon>Lachnospiraceae</taxon>
        <taxon>Lachnospiraceae incertae sedis</taxon>
        <taxon>Candidatus Egerieimonas</taxon>
    </lineage>
</organism>
<dbReference type="EMBL" id="DVHU01000089">
    <property type="protein sequence ID" value="HIR93707.1"/>
    <property type="molecule type" value="Genomic_DNA"/>
</dbReference>
<evidence type="ECO:0000256" key="5">
    <source>
        <dbReference type="ARBA" id="ARBA00022490"/>
    </source>
</evidence>
<dbReference type="FunFam" id="1.20.58.220:FF:000004">
    <property type="entry name" value="Phosphate-specific transport system accessory protein PhoU"/>
    <property type="match status" value="1"/>
</dbReference>
<dbReference type="Gene3D" id="1.20.58.220">
    <property type="entry name" value="Phosphate transport system protein phou homolog 2, domain 2"/>
    <property type="match status" value="1"/>
</dbReference>
<proteinExistence type="inferred from homology"/>
<reference evidence="10" key="2">
    <citation type="journal article" date="2021" name="PeerJ">
        <title>Extensive microbial diversity within the chicken gut microbiome revealed by metagenomics and culture.</title>
        <authorList>
            <person name="Gilroy R."/>
            <person name="Ravi A."/>
            <person name="Getino M."/>
            <person name="Pursley I."/>
            <person name="Horton D.L."/>
            <person name="Alikhan N.F."/>
            <person name="Baker D."/>
            <person name="Gharbi K."/>
            <person name="Hall N."/>
            <person name="Watson M."/>
            <person name="Adriaenssens E.M."/>
            <person name="Foster-Nyarko E."/>
            <person name="Jarju S."/>
            <person name="Secka A."/>
            <person name="Antonio M."/>
            <person name="Oren A."/>
            <person name="Chaudhuri R.R."/>
            <person name="La Ragione R."/>
            <person name="Hildebrand F."/>
            <person name="Pallen M.J."/>
        </authorList>
    </citation>
    <scope>NUCLEOTIDE SEQUENCE</scope>
    <source>
        <strain evidence="10">ChiSxjej1B13-7041</strain>
    </source>
</reference>
<evidence type="ECO:0000256" key="1">
    <source>
        <dbReference type="ARBA" id="ARBA00004496"/>
    </source>
</evidence>
<dbReference type="SUPFAM" id="SSF109755">
    <property type="entry name" value="PhoU-like"/>
    <property type="match status" value="1"/>
</dbReference>
<feature type="coiled-coil region" evidence="8">
    <location>
        <begin position="28"/>
        <end position="65"/>
    </location>
</feature>
<dbReference type="Pfam" id="PF01895">
    <property type="entry name" value="PhoU"/>
    <property type="match status" value="2"/>
</dbReference>
<keyword evidence="8" id="KW-0175">Coiled coil</keyword>
<dbReference type="PANTHER" id="PTHR42930">
    <property type="entry name" value="PHOSPHATE-SPECIFIC TRANSPORT SYSTEM ACCESSORY PROTEIN PHOU"/>
    <property type="match status" value="1"/>
</dbReference>
<dbReference type="Proteomes" id="UP000886841">
    <property type="component" value="Unassembled WGS sequence"/>
</dbReference>
<keyword evidence="5 7" id="KW-0963">Cytoplasm</keyword>
<dbReference type="AlphaFoldDB" id="A0A9D1EKN6"/>
<evidence type="ECO:0000313" key="11">
    <source>
        <dbReference type="Proteomes" id="UP000886841"/>
    </source>
</evidence>
<comment type="function">
    <text evidence="7">Plays a role in the regulation of phosphate uptake.</text>
</comment>
<gene>
    <name evidence="10" type="primary">phoU</name>
    <name evidence="10" type="ORF">IAB98_09850</name>
</gene>
<dbReference type="PIRSF" id="PIRSF003107">
    <property type="entry name" value="PhoU"/>
    <property type="match status" value="1"/>
</dbReference>
<keyword evidence="4 7" id="KW-0813">Transport</keyword>
<sequence>MRTTFDGQLKQMHDLLLEMAELCRDAIVASAEALEQEEELRHRDVEEREQRINALEREIEGLAMRILLRQQPVAKDLRKVSAALKMISDLERIGDHAEDISELLPYIRQGVSNKKLPIEEMAHEAVSMVIDSICAFVQEDLQLARGVIRYDDRVDSLFTVIKEELIGAIRRNDIPAETALDVLMTAKYLERVADHAVNVAEWAEYSITGVHKNHE</sequence>
<evidence type="ECO:0000256" key="8">
    <source>
        <dbReference type="SAM" id="Coils"/>
    </source>
</evidence>
<dbReference type="NCBIfam" id="TIGR02135">
    <property type="entry name" value="phoU_full"/>
    <property type="match status" value="1"/>
</dbReference>
<accession>A0A9D1EKN6</accession>
<comment type="caution">
    <text evidence="10">The sequence shown here is derived from an EMBL/GenBank/DDBJ whole genome shotgun (WGS) entry which is preliminary data.</text>
</comment>
<evidence type="ECO:0000256" key="3">
    <source>
        <dbReference type="ARBA" id="ARBA00011738"/>
    </source>
</evidence>
<evidence type="ECO:0000256" key="7">
    <source>
        <dbReference type="PIRNR" id="PIRNR003107"/>
    </source>
</evidence>
<evidence type="ECO:0000256" key="2">
    <source>
        <dbReference type="ARBA" id="ARBA00008107"/>
    </source>
</evidence>
<dbReference type="PANTHER" id="PTHR42930:SF3">
    <property type="entry name" value="PHOSPHATE-SPECIFIC TRANSPORT SYSTEM ACCESSORY PROTEIN PHOU"/>
    <property type="match status" value="1"/>
</dbReference>
<protein>
    <recommendedName>
        <fullName evidence="7">Phosphate-specific transport system accessory protein PhoU</fullName>
    </recommendedName>
</protein>
<comment type="subcellular location">
    <subcellularLocation>
        <location evidence="1 7">Cytoplasm</location>
    </subcellularLocation>
</comment>
<evidence type="ECO:0000256" key="4">
    <source>
        <dbReference type="ARBA" id="ARBA00022448"/>
    </source>
</evidence>
<keyword evidence="6 7" id="KW-0592">Phosphate transport</keyword>
<dbReference type="InterPro" id="IPR028366">
    <property type="entry name" value="PhoU"/>
</dbReference>
<dbReference type="GO" id="GO:0045936">
    <property type="term" value="P:negative regulation of phosphate metabolic process"/>
    <property type="evidence" value="ECO:0007669"/>
    <property type="project" value="InterPro"/>
</dbReference>
<dbReference type="InterPro" id="IPR038078">
    <property type="entry name" value="PhoU-like_sf"/>
</dbReference>
<dbReference type="GO" id="GO:0006817">
    <property type="term" value="P:phosphate ion transport"/>
    <property type="evidence" value="ECO:0007669"/>
    <property type="project" value="UniProtKB-KW"/>
</dbReference>
<evidence type="ECO:0000259" key="9">
    <source>
        <dbReference type="Pfam" id="PF01895"/>
    </source>
</evidence>
<feature type="domain" description="PhoU" evidence="9">
    <location>
        <begin position="118"/>
        <end position="203"/>
    </location>
</feature>
<dbReference type="InterPro" id="IPR026022">
    <property type="entry name" value="PhoU_dom"/>
</dbReference>
<reference evidence="10" key="1">
    <citation type="submission" date="2020-10" db="EMBL/GenBank/DDBJ databases">
        <authorList>
            <person name="Gilroy R."/>
        </authorList>
    </citation>
    <scope>NUCLEOTIDE SEQUENCE</scope>
    <source>
        <strain evidence="10">ChiSxjej1B13-7041</strain>
    </source>
</reference>
<dbReference type="GO" id="GO:0030643">
    <property type="term" value="P:intracellular phosphate ion homeostasis"/>
    <property type="evidence" value="ECO:0007669"/>
    <property type="project" value="InterPro"/>
</dbReference>